<keyword evidence="5 8" id="KW-1133">Transmembrane helix</keyword>
<dbReference type="GO" id="GO:0016020">
    <property type="term" value="C:membrane"/>
    <property type="evidence" value="ECO:0007669"/>
    <property type="project" value="UniProtKB-SubCell"/>
</dbReference>
<dbReference type="Pfam" id="PF06027">
    <property type="entry name" value="SLC35F"/>
    <property type="match status" value="1"/>
</dbReference>
<feature type="compositionally biased region" description="Basic and acidic residues" evidence="7">
    <location>
        <begin position="1"/>
        <end position="16"/>
    </location>
</feature>
<evidence type="ECO:0000256" key="8">
    <source>
        <dbReference type="SAM" id="Phobius"/>
    </source>
</evidence>
<feature type="region of interest" description="Disordered" evidence="7">
    <location>
        <begin position="1"/>
        <end position="31"/>
    </location>
</feature>
<accession>A0A397UXJ9</accession>
<reference evidence="9 10" key="1">
    <citation type="submission" date="2018-06" db="EMBL/GenBank/DDBJ databases">
        <title>Comparative genomics reveals the genomic features of Rhizophagus irregularis, R. cerebriforme, R. diaphanum and Gigaspora rosea, and their symbiotic lifestyle signature.</title>
        <authorList>
            <person name="Morin E."/>
            <person name="San Clemente H."/>
            <person name="Chen E.C.H."/>
            <person name="De La Providencia I."/>
            <person name="Hainaut M."/>
            <person name="Kuo A."/>
            <person name="Kohler A."/>
            <person name="Murat C."/>
            <person name="Tang N."/>
            <person name="Roy S."/>
            <person name="Loubradou J."/>
            <person name="Henrissat B."/>
            <person name="Grigoriev I.V."/>
            <person name="Corradi N."/>
            <person name="Roux C."/>
            <person name="Martin F.M."/>
        </authorList>
    </citation>
    <scope>NUCLEOTIDE SEQUENCE [LARGE SCALE GENOMIC DNA]</scope>
    <source>
        <strain evidence="9 10">DAOM 194757</strain>
    </source>
</reference>
<sequence length="379" mass="42442">MSSDKEKSIPISRHETSQIATSEPQIPPSSSKSKFSFLFTKEFASIFLLGQFLSLCCTGSIVIITALTINYNMSLPATLSCFMYTTLTLIYTPITIYKNGIHAYLRMLKNRGWKYFLLSFVDVEANYFGIKAYAYTSILSTILLDAWAIPICVILSIFFLHVKYHWSQYLGVLICMAGIGVLIEGDFQSGKDMYYAVDPIKGDILCLISATFFGISNVVEEYYVRKRPAYEVLGQMGLWGMIISGIHVAILERSELPNAVWTGPTIGLVISFVVVTIVTYMGVPFLFRLSSATFFNLSFLTSDFYSLIFSWFLFKTVMHVLYPLAAVCTILGLLVFYIYPAAQPTIECEGDSIEQVVSDEETAATNMSEPVVRALNRSL</sequence>
<dbReference type="PANTHER" id="PTHR14233">
    <property type="entry name" value="DUF914-RELATED"/>
    <property type="match status" value="1"/>
</dbReference>
<comment type="caution">
    <text evidence="9">The sequence shown here is derived from an EMBL/GenBank/DDBJ whole genome shotgun (WGS) entry which is preliminary data.</text>
</comment>
<evidence type="ECO:0000256" key="4">
    <source>
        <dbReference type="ARBA" id="ARBA00022692"/>
    </source>
</evidence>
<feature type="transmembrane region" description="Helical" evidence="8">
    <location>
        <begin position="142"/>
        <end position="162"/>
    </location>
</feature>
<keyword evidence="6 8" id="KW-0472">Membrane</keyword>
<feature type="transmembrane region" description="Helical" evidence="8">
    <location>
        <begin position="232"/>
        <end position="251"/>
    </location>
</feature>
<dbReference type="SUPFAM" id="SSF103481">
    <property type="entry name" value="Multidrug resistance efflux transporter EmrE"/>
    <property type="match status" value="1"/>
</dbReference>
<evidence type="ECO:0000256" key="5">
    <source>
        <dbReference type="ARBA" id="ARBA00022989"/>
    </source>
</evidence>
<evidence type="ECO:0000256" key="2">
    <source>
        <dbReference type="ARBA" id="ARBA00007863"/>
    </source>
</evidence>
<gene>
    <name evidence="9" type="ORF">C2G38_1974954</name>
</gene>
<organism evidence="9 10">
    <name type="scientific">Gigaspora rosea</name>
    <dbReference type="NCBI Taxonomy" id="44941"/>
    <lineage>
        <taxon>Eukaryota</taxon>
        <taxon>Fungi</taxon>
        <taxon>Fungi incertae sedis</taxon>
        <taxon>Mucoromycota</taxon>
        <taxon>Glomeromycotina</taxon>
        <taxon>Glomeromycetes</taxon>
        <taxon>Diversisporales</taxon>
        <taxon>Gigasporaceae</taxon>
        <taxon>Gigaspora</taxon>
    </lineage>
</organism>
<dbReference type="PANTHER" id="PTHR14233:SF4">
    <property type="entry name" value="SOLUTE CARRIER FAMILY 35 MEMBER F2"/>
    <property type="match status" value="1"/>
</dbReference>
<evidence type="ECO:0000256" key="1">
    <source>
        <dbReference type="ARBA" id="ARBA00004141"/>
    </source>
</evidence>
<dbReference type="InterPro" id="IPR037185">
    <property type="entry name" value="EmrE-like"/>
</dbReference>
<dbReference type="Proteomes" id="UP000266673">
    <property type="component" value="Unassembled WGS sequence"/>
</dbReference>
<comment type="subcellular location">
    <subcellularLocation>
        <location evidence="1">Membrane</location>
        <topology evidence="1">Multi-pass membrane protein</topology>
    </subcellularLocation>
</comment>
<feature type="transmembrane region" description="Helical" evidence="8">
    <location>
        <begin position="75"/>
        <end position="94"/>
    </location>
</feature>
<feature type="transmembrane region" description="Helical" evidence="8">
    <location>
        <begin position="43"/>
        <end position="69"/>
    </location>
</feature>
<evidence type="ECO:0000256" key="3">
    <source>
        <dbReference type="ARBA" id="ARBA00022448"/>
    </source>
</evidence>
<dbReference type="InterPro" id="IPR052221">
    <property type="entry name" value="SLC35F_Transporter"/>
</dbReference>
<dbReference type="InterPro" id="IPR009262">
    <property type="entry name" value="SLC35_F1/F2/F6"/>
</dbReference>
<dbReference type="STRING" id="44941.A0A397UXJ9"/>
<feature type="transmembrane region" description="Helical" evidence="8">
    <location>
        <begin position="200"/>
        <end position="220"/>
    </location>
</feature>
<keyword evidence="4 8" id="KW-0812">Transmembrane</keyword>
<dbReference type="AlphaFoldDB" id="A0A397UXJ9"/>
<evidence type="ECO:0000313" key="9">
    <source>
        <dbReference type="EMBL" id="RIB13459.1"/>
    </source>
</evidence>
<feature type="transmembrane region" description="Helical" evidence="8">
    <location>
        <begin position="320"/>
        <end position="339"/>
    </location>
</feature>
<dbReference type="GO" id="GO:0022857">
    <property type="term" value="F:transmembrane transporter activity"/>
    <property type="evidence" value="ECO:0007669"/>
    <property type="project" value="InterPro"/>
</dbReference>
<comment type="similarity">
    <text evidence="2">Belongs to the SLC35F solute transporter family.</text>
</comment>
<keyword evidence="10" id="KW-1185">Reference proteome</keyword>
<evidence type="ECO:0000256" key="6">
    <source>
        <dbReference type="ARBA" id="ARBA00023136"/>
    </source>
</evidence>
<feature type="transmembrane region" description="Helical" evidence="8">
    <location>
        <begin position="169"/>
        <end position="188"/>
    </location>
</feature>
<evidence type="ECO:0000313" key="10">
    <source>
        <dbReference type="Proteomes" id="UP000266673"/>
    </source>
</evidence>
<feature type="transmembrane region" description="Helical" evidence="8">
    <location>
        <begin position="266"/>
        <end position="287"/>
    </location>
</feature>
<proteinExistence type="inferred from homology"/>
<evidence type="ECO:0000256" key="7">
    <source>
        <dbReference type="SAM" id="MobiDB-lite"/>
    </source>
</evidence>
<dbReference type="EMBL" id="QKWP01000921">
    <property type="protein sequence ID" value="RIB13459.1"/>
    <property type="molecule type" value="Genomic_DNA"/>
</dbReference>
<name>A0A397UXJ9_9GLOM</name>
<dbReference type="OrthoDB" id="429955at2759"/>
<protein>
    <submittedName>
        <fullName evidence="9">DUF914 domain membrane protein</fullName>
    </submittedName>
</protein>
<feature type="transmembrane region" description="Helical" evidence="8">
    <location>
        <begin position="294"/>
        <end position="314"/>
    </location>
</feature>
<keyword evidence="3" id="KW-0813">Transport</keyword>